<accession>A0AAV2A9N6</accession>
<dbReference type="AlphaFoldDB" id="A0AAV2A9N6"/>
<dbReference type="Proteomes" id="UP001497382">
    <property type="component" value="Unassembled WGS sequence"/>
</dbReference>
<gene>
    <name evidence="2" type="ORF">LARSCL_LOCUS11125</name>
</gene>
<reference evidence="2 3" key="1">
    <citation type="submission" date="2024-04" db="EMBL/GenBank/DDBJ databases">
        <authorList>
            <person name="Rising A."/>
            <person name="Reimegard J."/>
            <person name="Sonavane S."/>
            <person name="Akerstrom W."/>
            <person name="Nylinder S."/>
            <person name="Hedman E."/>
            <person name="Kallberg Y."/>
        </authorList>
    </citation>
    <scope>NUCLEOTIDE SEQUENCE [LARGE SCALE GENOMIC DNA]</scope>
</reference>
<dbReference type="InterPro" id="IPR043502">
    <property type="entry name" value="DNA/RNA_pol_sf"/>
</dbReference>
<sequence>MVDECNEVFEQGEQLLESGAVLAHYNENLPLQVSWDALPIGVGAVLSHIVNNGEKLLHMPLKHYQSLNQLLAD</sequence>
<dbReference type="SUPFAM" id="SSF56672">
    <property type="entry name" value="DNA/RNA polymerases"/>
    <property type="match status" value="1"/>
</dbReference>
<organism evidence="2 3">
    <name type="scientific">Larinioides sclopetarius</name>
    <dbReference type="NCBI Taxonomy" id="280406"/>
    <lineage>
        <taxon>Eukaryota</taxon>
        <taxon>Metazoa</taxon>
        <taxon>Ecdysozoa</taxon>
        <taxon>Arthropoda</taxon>
        <taxon>Chelicerata</taxon>
        <taxon>Arachnida</taxon>
        <taxon>Araneae</taxon>
        <taxon>Araneomorphae</taxon>
        <taxon>Entelegynae</taxon>
        <taxon>Araneoidea</taxon>
        <taxon>Araneidae</taxon>
        <taxon>Larinioides</taxon>
    </lineage>
</organism>
<name>A0AAV2A9N6_9ARAC</name>
<evidence type="ECO:0000313" key="3">
    <source>
        <dbReference type="Proteomes" id="UP001497382"/>
    </source>
</evidence>
<dbReference type="InterPro" id="IPR041577">
    <property type="entry name" value="RT_RNaseH_2"/>
</dbReference>
<evidence type="ECO:0000313" key="2">
    <source>
        <dbReference type="EMBL" id="CAL1280711.1"/>
    </source>
</evidence>
<dbReference type="EMBL" id="CAXIEN010000135">
    <property type="protein sequence ID" value="CAL1280711.1"/>
    <property type="molecule type" value="Genomic_DNA"/>
</dbReference>
<dbReference type="GO" id="GO:0071897">
    <property type="term" value="P:DNA biosynthetic process"/>
    <property type="evidence" value="ECO:0007669"/>
    <property type="project" value="UniProtKB-ARBA"/>
</dbReference>
<comment type="caution">
    <text evidence="2">The sequence shown here is derived from an EMBL/GenBank/DDBJ whole genome shotgun (WGS) entry which is preliminary data.</text>
</comment>
<dbReference type="Pfam" id="PF17919">
    <property type="entry name" value="RT_RNaseH_2"/>
    <property type="match status" value="1"/>
</dbReference>
<protein>
    <recommendedName>
        <fullName evidence="1">Reverse transcriptase/retrotransposon-derived protein RNase H-like domain-containing protein</fullName>
    </recommendedName>
</protein>
<feature type="domain" description="Reverse transcriptase/retrotransposon-derived protein RNase H-like" evidence="1">
    <location>
        <begin position="3"/>
        <end position="54"/>
    </location>
</feature>
<proteinExistence type="predicted"/>
<keyword evidence="3" id="KW-1185">Reference proteome</keyword>
<evidence type="ECO:0000259" key="1">
    <source>
        <dbReference type="Pfam" id="PF17919"/>
    </source>
</evidence>